<name>A0A553Z9K2_9ACTN</name>
<organism evidence="3 4">
    <name type="scientific">Streptomyces benahoarensis</name>
    <dbReference type="NCBI Taxonomy" id="2595054"/>
    <lineage>
        <taxon>Bacteria</taxon>
        <taxon>Bacillati</taxon>
        <taxon>Actinomycetota</taxon>
        <taxon>Actinomycetes</taxon>
        <taxon>Kitasatosporales</taxon>
        <taxon>Streptomycetaceae</taxon>
        <taxon>Streptomyces</taxon>
    </lineage>
</organism>
<dbReference type="AlphaFoldDB" id="A0A553Z9K2"/>
<protein>
    <submittedName>
        <fullName evidence="3">Transposase</fullName>
    </submittedName>
</protein>
<feature type="region of interest" description="Disordered" evidence="1">
    <location>
        <begin position="46"/>
        <end position="88"/>
    </location>
</feature>
<comment type="caution">
    <text evidence="3">The sequence shown here is derived from an EMBL/GenBank/DDBJ whole genome shotgun (WGS) entry which is preliminary data.</text>
</comment>
<dbReference type="InterPro" id="IPR038721">
    <property type="entry name" value="IS701-like_DDE_dom"/>
</dbReference>
<sequence length="88" mass="9302">MLDELAAVGPQLAVVVADAGYGANADLRGSLHDRGLAYALPAKAEMTTHPESAEPRQPTYGSWHRTNLPKSPVAPRRSSSSCTCPRCA</sequence>
<evidence type="ECO:0000259" key="2">
    <source>
        <dbReference type="Pfam" id="PF13546"/>
    </source>
</evidence>
<accession>A0A553Z9K2</accession>
<keyword evidence="4" id="KW-1185">Reference proteome</keyword>
<gene>
    <name evidence="3" type="ORF">FNZ23_17565</name>
</gene>
<evidence type="ECO:0000313" key="3">
    <source>
        <dbReference type="EMBL" id="TSB38125.1"/>
    </source>
</evidence>
<dbReference type="EMBL" id="VKLS01000217">
    <property type="protein sequence ID" value="TSB38125.1"/>
    <property type="molecule type" value="Genomic_DNA"/>
</dbReference>
<dbReference type="Proteomes" id="UP000320888">
    <property type="component" value="Unassembled WGS sequence"/>
</dbReference>
<reference evidence="3 4" key="1">
    <citation type="submission" date="2019-07" db="EMBL/GenBank/DDBJ databases">
        <title>Draft genome for Streptomyces benahoarensis MZ03-48.</title>
        <authorList>
            <person name="Gonzalez-Pimentel J.L."/>
        </authorList>
    </citation>
    <scope>NUCLEOTIDE SEQUENCE [LARGE SCALE GENOMIC DNA]</scope>
    <source>
        <strain evidence="3 4">MZ03-48</strain>
    </source>
</reference>
<evidence type="ECO:0000256" key="1">
    <source>
        <dbReference type="SAM" id="MobiDB-lite"/>
    </source>
</evidence>
<proteinExistence type="predicted"/>
<dbReference type="OrthoDB" id="3657225at2"/>
<feature type="domain" description="Transposase IS701-like DDE" evidence="2">
    <location>
        <begin position="1"/>
        <end position="69"/>
    </location>
</feature>
<feature type="compositionally biased region" description="Low complexity" evidence="1">
    <location>
        <begin position="75"/>
        <end position="88"/>
    </location>
</feature>
<dbReference type="Pfam" id="PF13546">
    <property type="entry name" value="DDE_5"/>
    <property type="match status" value="1"/>
</dbReference>
<evidence type="ECO:0000313" key="4">
    <source>
        <dbReference type="Proteomes" id="UP000320888"/>
    </source>
</evidence>